<keyword evidence="3" id="KW-1185">Reference proteome</keyword>
<gene>
    <name evidence="2" type="ORF">T190607A01A_11256</name>
</gene>
<name>A0ABM9NWU0_9FLAO</name>
<proteinExistence type="predicted"/>
<evidence type="ECO:0000313" key="3">
    <source>
        <dbReference type="Proteomes" id="UP001497416"/>
    </source>
</evidence>
<reference evidence="2 3" key="1">
    <citation type="submission" date="2024-05" db="EMBL/GenBank/DDBJ databases">
        <authorList>
            <person name="Duchaud E."/>
        </authorList>
    </citation>
    <scope>NUCLEOTIDE SEQUENCE [LARGE SCALE GENOMIC DNA]</scope>
    <source>
        <strain evidence="2">Ena-SAMPLE-TAB-13-05-2024-13:56:06:370-140302</strain>
    </source>
</reference>
<keyword evidence="1" id="KW-0472">Membrane</keyword>
<evidence type="ECO:0000256" key="1">
    <source>
        <dbReference type="SAM" id="Phobius"/>
    </source>
</evidence>
<protein>
    <recommendedName>
        <fullName evidence="4">Tetratricopeptide repeat protein</fullName>
    </recommendedName>
</protein>
<organism evidence="2 3">
    <name type="scientific">Tenacibaculum platacis</name>
    <dbReference type="NCBI Taxonomy" id="3137852"/>
    <lineage>
        <taxon>Bacteria</taxon>
        <taxon>Pseudomonadati</taxon>
        <taxon>Bacteroidota</taxon>
        <taxon>Flavobacteriia</taxon>
        <taxon>Flavobacteriales</taxon>
        <taxon>Flavobacteriaceae</taxon>
        <taxon>Tenacibaculum</taxon>
    </lineage>
</organism>
<feature type="transmembrane region" description="Helical" evidence="1">
    <location>
        <begin position="45"/>
        <end position="66"/>
    </location>
</feature>
<dbReference type="SUPFAM" id="SSF48452">
    <property type="entry name" value="TPR-like"/>
    <property type="match status" value="1"/>
</dbReference>
<feature type="transmembrane region" description="Helical" evidence="1">
    <location>
        <begin position="82"/>
        <end position="100"/>
    </location>
</feature>
<comment type="caution">
    <text evidence="2">The sequence shown here is derived from an EMBL/GenBank/DDBJ whole genome shotgun (WGS) entry which is preliminary data.</text>
</comment>
<dbReference type="RefSeq" id="WP_348711144.1">
    <property type="nucleotide sequence ID" value="NZ_CAXIXY010000003.1"/>
</dbReference>
<sequence length="717" mass="84407">MADEGNNKEKKWQTVLKFLAAYLVAAWTFLQFVDWALLRYKISPYWVDMLLWVFIGIIPSLAIYLYNKDRINQKVLKLREKIIFPLNGLVVALVLFFGFGNSDLGSTTKEVSFTNDLGEIQTETITKQEFRVGVPIFNFQQSAKDSTSLWLGNTINKLLEIDLKQDKNISPEVSYAENTIDKIQASSVFNKFFVDGEYTVENGIYTITPTVHNSKNGKEIAKKTFTGPDFFALIDEISIYIKNNVGIVQEMQDRYIDLSIKEMTTSSMKALEAWAKRDYDEAVKIDSSFTLAYFYNAVRRNRYSHGELEEKYLIDKAYDLKNNLPIQSQFEILMYKHIIYNRWEDAEKLIGYQLEIEPNNEDYNRLLDIVYSETKNIDGHYQHALERFNQNKNEENARSYYTSLIFSGKFDDAINLIKAYELLSPDTEEIQRIKAYTYLSANKLEEAEKTYATMKLKWPEETIYQKTIDEYIAKLKTSQPNFDYDAYKGIYRTINSEQQIEYFQKDNSYFIHYKNQLMNRAFALNSDVLLSLDPGWVSGTKHNFQKDSLGNVYGVIVNQFNRNKTYDFYYYKETEEITNAYNLLKSHQFDNLEQTFEDLVTKYPNHWFLKDALKYVQYRKKQGNKALLKQYDKIAGTYGTRTFWVEKGKLFYKRDNLPKVEIFPIGENRYISLSKFETHYGFEENKDKKIASFSWSYHVANKEWIKAENNTNYILKN</sequence>
<dbReference type="Gene3D" id="1.25.40.10">
    <property type="entry name" value="Tetratricopeptide repeat domain"/>
    <property type="match status" value="1"/>
</dbReference>
<evidence type="ECO:0000313" key="2">
    <source>
        <dbReference type="EMBL" id="CAL2081806.1"/>
    </source>
</evidence>
<accession>A0ABM9NWU0</accession>
<keyword evidence="1" id="KW-0812">Transmembrane</keyword>
<dbReference type="InterPro" id="IPR011990">
    <property type="entry name" value="TPR-like_helical_dom_sf"/>
</dbReference>
<feature type="transmembrane region" description="Helical" evidence="1">
    <location>
        <begin position="15"/>
        <end position="33"/>
    </location>
</feature>
<keyword evidence="1" id="KW-1133">Transmembrane helix</keyword>
<dbReference type="EMBL" id="CAXIXY010000003">
    <property type="protein sequence ID" value="CAL2081806.1"/>
    <property type="molecule type" value="Genomic_DNA"/>
</dbReference>
<dbReference type="Proteomes" id="UP001497416">
    <property type="component" value="Unassembled WGS sequence"/>
</dbReference>
<evidence type="ECO:0008006" key="4">
    <source>
        <dbReference type="Google" id="ProtNLM"/>
    </source>
</evidence>